<name>A0ABW7Z547_9ACTN</name>
<dbReference type="PANTHER" id="PTHR43798:SF31">
    <property type="entry name" value="AB HYDROLASE SUPERFAMILY PROTEIN YCLE"/>
    <property type="match status" value="1"/>
</dbReference>
<dbReference type="PANTHER" id="PTHR43798">
    <property type="entry name" value="MONOACYLGLYCEROL LIPASE"/>
    <property type="match status" value="1"/>
</dbReference>
<proteinExistence type="predicted"/>
<dbReference type="Proteomes" id="UP001612741">
    <property type="component" value="Unassembled WGS sequence"/>
</dbReference>
<keyword evidence="5" id="KW-1185">Reference proteome</keyword>
<organism evidence="4 5">
    <name type="scientific">Nonomuraea typhae</name>
    <dbReference type="NCBI Taxonomy" id="2603600"/>
    <lineage>
        <taxon>Bacteria</taxon>
        <taxon>Bacillati</taxon>
        <taxon>Actinomycetota</taxon>
        <taxon>Actinomycetes</taxon>
        <taxon>Streptosporangiales</taxon>
        <taxon>Streptosporangiaceae</taxon>
        <taxon>Nonomuraea</taxon>
    </lineage>
</organism>
<dbReference type="InterPro" id="IPR000073">
    <property type="entry name" value="AB_hydrolase_1"/>
</dbReference>
<evidence type="ECO:0000256" key="2">
    <source>
        <dbReference type="SAM" id="Phobius"/>
    </source>
</evidence>
<accession>A0ABW7Z547</accession>
<keyword evidence="1 4" id="KW-0378">Hydrolase</keyword>
<evidence type="ECO:0000313" key="5">
    <source>
        <dbReference type="Proteomes" id="UP001612741"/>
    </source>
</evidence>
<dbReference type="GO" id="GO:0016787">
    <property type="term" value="F:hydrolase activity"/>
    <property type="evidence" value="ECO:0007669"/>
    <property type="project" value="UniProtKB-KW"/>
</dbReference>
<reference evidence="4 5" key="1">
    <citation type="submission" date="2024-10" db="EMBL/GenBank/DDBJ databases">
        <title>The Natural Products Discovery Center: Release of the First 8490 Sequenced Strains for Exploring Actinobacteria Biosynthetic Diversity.</title>
        <authorList>
            <person name="Kalkreuter E."/>
            <person name="Kautsar S.A."/>
            <person name="Yang D."/>
            <person name="Bader C.D."/>
            <person name="Teijaro C.N."/>
            <person name="Fluegel L."/>
            <person name="Davis C.M."/>
            <person name="Simpson J.R."/>
            <person name="Lauterbach L."/>
            <person name="Steele A.D."/>
            <person name="Gui C."/>
            <person name="Meng S."/>
            <person name="Li G."/>
            <person name="Viehrig K."/>
            <person name="Ye F."/>
            <person name="Su P."/>
            <person name="Kiefer A.F."/>
            <person name="Nichols A."/>
            <person name="Cepeda A.J."/>
            <person name="Yan W."/>
            <person name="Fan B."/>
            <person name="Jiang Y."/>
            <person name="Adhikari A."/>
            <person name="Zheng C.-J."/>
            <person name="Schuster L."/>
            <person name="Cowan T.M."/>
            <person name="Smanski M.J."/>
            <person name="Chevrette M.G."/>
            <person name="De Carvalho L.P.S."/>
            <person name="Shen B."/>
        </authorList>
    </citation>
    <scope>NUCLEOTIDE SEQUENCE [LARGE SCALE GENOMIC DNA]</scope>
    <source>
        <strain evidence="4 5">NPDC050545</strain>
    </source>
</reference>
<dbReference type="SUPFAM" id="SSF53474">
    <property type="entry name" value="alpha/beta-Hydrolases"/>
    <property type="match status" value="1"/>
</dbReference>
<dbReference type="Gene3D" id="3.40.50.1820">
    <property type="entry name" value="alpha/beta hydrolase"/>
    <property type="match status" value="1"/>
</dbReference>
<gene>
    <name evidence="4" type="ORF">ACIBG2_38345</name>
</gene>
<evidence type="ECO:0000259" key="3">
    <source>
        <dbReference type="Pfam" id="PF00561"/>
    </source>
</evidence>
<sequence>MRRFLRVGGRLACGLAVLLLAPVPGLAALAGMAAVGAGPPVFAAAALTVFASVFYLGLLLCVPRPRAVWGRRVRAVALLGVEALAVWQVSAAVLTAPGAGVPAPRVAGQREWELPTGSRLAYVKAAAGKPAGAPVIVLQGRGDLAGDAAFFGVLAADGRDVYVYDPLGTGRSQRLADPQGYGLPRDVADLEAIRDELAAGRIVLIGHGTGAQLAAAYLGAFPGRVERVVFSSPAPLRTAAAIGFPAGPQPPWPGVDARMLAIQTLLRVEPKAARAFAGDGELDARLDRQRRLTAAAHHCPGAGAAPVVPGAGGYASLAARPLARPAAAGVPVLLIKGSCDFQPWSSIRDYPRGRLVYLREAGHAAYADAPGPYLKAVRRFLAGENPGIPAGERPPTYRGPA</sequence>
<keyword evidence="2" id="KW-0812">Transmembrane</keyword>
<feature type="transmembrane region" description="Helical" evidence="2">
    <location>
        <begin position="43"/>
        <end position="63"/>
    </location>
</feature>
<dbReference type="InterPro" id="IPR029058">
    <property type="entry name" value="AB_hydrolase_fold"/>
</dbReference>
<feature type="domain" description="AB hydrolase-1" evidence="3">
    <location>
        <begin position="134"/>
        <end position="241"/>
    </location>
</feature>
<protein>
    <submittedName>
        <fullName evidence="4">Alpha/beta fold hydrolase</fullName>
    </submittedName>
</protein>
<dbReference type="EMBL" id="JBITGY010000011">
    <property type="protein sequence ID" value="MFI6503296.1"/>
    <property type="molecule type" value="Genomic_DNA"/>
</dbReference>
<keyword evidence="2" id="KW-0472">Membrane</keyword>
<dbReference type="InterPro" id="IPR050266">
    <property type="entry name" value="AB_hydrolase_sf"/>
</dbReference>
<dbReference type="RefSeq" id="WP_397089083.1">
    <property type="nucleotide sequence ID" value="NZ_JBITGY010000011.1"/>
</dbReference>
<dbReference type="Pfam" id="PF00561">
    <property type="entry name" value="Abhydrolase_1"/>
    <property type="match status" value="1"/>
</dbReference>
<evidence type="ECO:0000313" key="4">
    <source>
        <dbReference type="EMBL" id="MFI6503296.1"/>
    </source>
</evidence>
<comment type="caution">
    <text evidence="4">The sequence shown here is derived from an EMBL/GenBank/DDBJ whole genome shotgun (WGS) entry which is preliminary data.</text>
</comment>
<keyword evidence="2" id="KW-1133">Transmembrane helix</keyword>
<feature type="transmembrane region" description="Helical" evidence="2">
    <location>
        <begin position="75"/>
        <end position="96"/>
    </location>
</feature>
<evidence type="ECO:0000256" key="1">
    <source>
        <dbReference type="ARBA" id="ARBA00022801"/>
    </source>
</evidence>